<dbReference type="GO" id="GO:0010333">
    <property type="term" value="F:terpene synthase activity"/>
    <property type="evidence" value="ECO:0007669"/>
    <property type="project" value="InterPro"/>
</dbReference>
<proteinExistence type="predicted"/>
<dbReference type="GO" id="GO:0000287">
    <property type="term" value="F:magnesium ion binding"/>
    <property type="evidence" value="ECO:0007669"/>
    <property type="project" value="InterPro"/>
</dbReference>
<feature type="domain" description="Terpene synthase metal-binding" evidence="5">
    <location>
        <begin position="323"/>
        <end position="398"/>
    </location>
</feature>
<dbReference type="InterPro" id="IPR005630">
    <property type="entry name" value="Terpene_synthase_metal-bd"/>
</dbReference>
<dbReference type="Pfam" id="PF01397">
    <property type="entry name" value="Terpene_synth"/>
    <property type="match status" value="2"/>
</dbReference>
<reference evidence="6 7" key="1">
    <citation type="journal article" date="2019" name="Sci. Rep.">
        <title>A high-quality genome of Eragrostis curvula grass provides insights into Poaceae evolution and supports new strategies to enhance forage quality.</title>
        <authorList>
            <person name="Carballo J."/>
            <person name="Santos B.A.C.M."/>
            <person name="Zappacosta D."/>
            <person name="Garbus I."/>
            <person name="Selva J.P."/>
            <person name="Gallo C.A."/>
            <person name="Diaz A."/>
            <person name="Albertini E."/>
            <person name="Caccamo M."/>
            <person name="Echenique V."/>
        </authorList>
    </citation>
    <scope>NUCLEOTIDE SEQUENCE [LARGE SCALE GENOMIC DNA]</scope>
    <source>
        <strain evidence="7">cv. Victoria</strain>
        <tissue evidence="6">Leaf</tissue>
    </source>
</reference>
<feature type="domain" description="Terpene synthase N-terminal" evidence="4">
    <location>
        <begin position="74"/>
        <end position="151"/>
    </location>
</feature>
<dbReference type="SUPFAM" id="SSF48576">
    <property type="entry name" value="Terpenoid synthases"/>
    <property type="match status" value="1"/>
</dbReference>
<feature type="non-terminal residue" evidence="6">
    <location>
        <position position="1"/>
    </location>
</feature>
<keyword evidence="7" id="KW-1185">Reference proteome</keyword>
<dbReference type="Pfam" id="PF03936">
    <property type="entry name" value="Terpene_synth_C"/>
    <property type="match status" value="2"/>
</dbReference>
<feature type="domain" description="Terpene synthase N-terminal" evidence="4">
    <location>
        <begin position="192"/>
        <end position="265"/>
    </location>
</feature>
<dbReference type="Gene3D" id="1.50.10.130">
    <property type="entry name" value="Terpene synthase, N-terminal domain"/>
    <property type="match status" value="1"/>
</dbReference>
<evidence type="ECO:0000256" key="3">
    <source>
        <dbReference type="ARBA" id="ARBA00022842"/>
    </source>
</evidence>
<evidence type="ECO:0000256" key="1">
    <source>
        <dbReference type="ARBA" id="ARBA00001946"/>
    </source>
</evidence>
<keyword evidence="3" id="KW-0460">Magnesium</keyword>
<evidence type="ECO:0000259" key="5">
    <source>
        <dbReference type="Pfam" id="PF03936"/>
    </source>
</evidence>
<evidence type="ECO:0000313" key="6">
    <source>
        <dbReference type="EMBL" id="TVU25864.1"/>
    </source>
</evidence>
<dbReference type="InterPro" id="IPR036965">
    <property type="entry name" value="Terpene_synth_N_sf"/>
</dbReference>
<dbReference type="InterPro" id="IPR044814">
    <property type="entry name" value="Terpene_cyclase_plant_C1"/>
</dbReference>
<dbReference type="CDD" id="cd00684">
    <property type="entry name" value="Terpene_cyclase_plant_C1"/>
    <property type="match status" value="1"/>
</dbReference>
<dbReference type="InterPro" id="IPR050148">
    <property type="entry name" value="Terpene_synthase-like"/>
</dbReference>
<comment type="cofactor">
    <cofactor evidence="1">
        <name>Mg(2+)</name>
        <dbReference type="ChEBI" id="CHEBI:18420"/>
    </cofactor>
</comment>
<protein>
    <recommendedName>
        <fullName evidence="8">Terpene synthase metal-binding domain-containing protein</fullName>
    </recommendedName>
</protein>
<dbReference type="InterPro" id="IPR008930">
    <property type="entry name" value="Terpenoid_cyclase/PrenylTrfase"/>
</dbReference>
<dbReference type="InterPro" id="IPR008949">
    <property type="entry name" value="Isoprenoid_synthase_dom_sf"/>
</dbReference>
<gene>
    <name evidence="6" type="ORF">EJB05_28377</name>
</gene>
<evidence type="ECO:0008006" key="8">
    <source>
        <dbReference type="Google" id="ProtNLM"/>
    </source>
</evidence>
<comment type="caution">
    <text evidence="6">The sequence shown here is derived from an EMBL/GenBank/DDBJ whole genome shotgun (WGS) entry which is preliminary data.</text>
</comment>
<dbReference type="GO" id="GO:0016102">
    <property type="term" value="P:diterpenoid biosynthetic process"/>
    <property type="evidence" value="ECO:0007669"/>
    <property type="project" value="InterPro"/>
</dbReference>
<feature type="domain" description="Terpene synthase metal-binding" evidence="5">
    <location>
        <begin position="412"/>
        <end position="534"/>
    </location>
</feature>
<dbReference type="EMBL" id="RWGY01000013">
    <property type="protein sequence ID" value="TVU25864.1"/>
    <property type="molecule type" value="Genomic_DNA"/>
</dbReference>
<dbReference type="PANTHER" id="PTHR31225">
    <property type="entry name" value="OS04G0344100 PROTEIN-RELATED"/>
    <property type="match status" value="1"/>
</dbReference>
<sequence length="636" mass="72614">FINSICIMYIYSNVCPAACWSNVRTTLVMRCSSTSDGPEKLPFRRSANYQPNIWNYGYIESLGTGIHGHNPINTSRFDKLKFHVRHLLTRDVEPSLRLRAIDMVQRLGVAYHFDEEISAVLKSVSADTPEVFNRLDNFNSRALLFRLRRQNHAPAPQVTNSIVAVPSCEAVHVVKLVLTIDSKKKYNSLRKIAAELLRDLQDGMGGFKKTLLKDIEGLCSLYEASHLAFEGETFLDEAREFSAGALNELMPSMPPHLRSFVAHALDNPLHWTAPRLHTRWFIDHYARDIGADPLMLQFAKVDFNNVQSLYQQELSKITCWWRDANLREKLPFARDRLMECFYFACGVVCEPSFGACREVVAKIFSLVVLLDDIYDIYGTLDELTILTNAIERWEETAIILFFAEPDKQILCQWHDLCKAFLLEAKWHYNNYNPTLQEYLDNGWVCVSGPLMLLHAFPMLKMDINPNSLQQLESYPKLVRLVSKVFRLCNDSATHSEELKRGDAPSSIAIHMFENRSTEHESRMAMKELTMEIWKMVNQDAYDNCPYHLYFAKACVNMARISHCIYKGVDGISAPDDKKRMEIEELFLEPQELKFADPLYAHVLKSLACASSSIFNSCAGSMSIGESRSGNPTPLVS</sequence>
<evidence type="ECO:0000256" key="2">
    <source>
        <dbReference type="ARBA" id="ARBA00022723"/>
    </source>
</evidence>
<dbReference type="Proteomes" id="UP000324897">
    <property type="component" value="Chromosome 2"/>
</dbReference>
<evidence type="ECO:0000259" key="4">
    <source>
        <dbReference type="Pfam" id="PF01397"/>
    </source>
</evidence>
<accession>A0A5J9UR55</accession>
<dbReference type="AlphaFoldDB" id="A0A5J9UR55"/>
<dbReference type="OrthoDB" id="1936865at2759"/>
<evidence type="ECO:0000313" key="7">
    <source>
        <dbReference type="Proteomes" id="UP000324897"/>
    </source>
</evidence>
<dbReference type="Gramene" id="TVU25864">
    <property type="protein sequence ID" value="TVU25864"/>
    <property type="gene ID" value="EJB05_28377"/>
</dbReference>
<dbReference type="SUPFAM" id="SSF48239">
    <property type="entry name" value="Terpenoid cyclases/Protein prenyltransferases"/>
    <property type="match status" value="2"/>
</dbReference>
<dbReference type="Gene3D" id="1.10.600.10">
    <property type="entry name" value="Farnesyl Diphosphate Synthase"/>
    <property type="match status" value="2"/>
</dbReference>
<organism evidence="6 7">
    <name type="scientific">Eragrostis curvula</name>
    <name type="common">weeping love grass</name>
    <dbReference type="NCBI Taxonomy" id="38414"/>
    <lineage>
        <taxon>Eukaryota</taxon>
        <taxon>Viridiplantae</taxon>
        <taxon>Streptophyta</taxon>
        <taxon>Embryophyta</taxon>
        <taxon>Tracheophyta</taxon>
        <taxon>Spermatophyta</taxon>
        <taxon>Magnoliopsida</taxon>
        <taxon>Liliopsida</taxon>
        <taxon>Poales</taxon>
        <taxon>Poaceae</taxon>
        <taxon>PACMAD clade</taxon>
        <taxon>Chloridoideae</taxon>
        <taxon>Eragrostideae</taxon>
        <taxon>Eragrostidinae</taxon>
        <taxon>Eragrostis</taxon>
    </lineage>
</organism>
<keyword evidence="2" id="KW-0479">Metal-binding</keyword>
<dbReference type="PANTHER" id="PTHR31225:SF252">
    <property type="entry name" value="TERPENE SYNTHASE 12-RELATED"/>
    <property type="match status" value="1"/>
</dbReference>
<dbReference type="InterPro" id="IPR001906">
    <property type="entry name" value="Terpene_synth_N"/>
</dbReference>
<name>A0A5J9UR55_9POAL</name>